<dbReference type="Proteomes" id="UP000662572">
    <property type="component" value="Unassembled WGS sequence"/>
</dbReference>
<dbReference type="InterPro" id="IPR036034">
    <property type="entry name" value="PDZ_sf"/>
</dbReference>
<name>A0A918QD65_9CAUL</name>
<protein>
    <submittedName>
        <fullName evidence="4">Peptidase M61</fullName>
    </submittedName>
</protein>
<gene>
    <name evidence="4" type="ORF">GCM10011273_31310</name>
</gene>
<evidence type="ECO:0000313" key="5">
    <source>
        <dbReference type="Proteomes" id="UP000662572"/>
    </source>
</evidence>
<dbReference type="Pfam" id="PF17899">
    <property type="entry name" value="Peptidase_M61_N"/>
    <property type="match status" value="1"/>
</dbReference>
<keyword evidence="1" id="KW-0732">Signal</keyword>
<accession>A0A918QD65</accession>
<feature type="domain" description="Peptidase M61 N-terminal" evidence="3">
    <location>
        <begin position="60"/>
        <end position="231"/>
    </location>
</feature>
<organism evidence="4 5">
    <name type="scientific">Asticcacaulis endophyticus</name>
    <dbReference type="NCBI Taxonomy" id="1395890"/>
    <lineage>
        <taxon>Bacteria</taxon>
        <taxon>Pseudomonadati</taxon>
        <taxon>Pseudomonadota</taxon>
        <taxon>Alphaproteobacteria</taxon>
        <taxon>Caulobacterales</taxon>
        <taxon>Caulobacteraceae</taxon>
        <taxon>Asticcacaulis</taxon>
    </lineage>
</organism>
<dbReference type="PIRSF" id="PIRSF016493">
    <property type="entry name" value="Glycyl_aminpptds"/>
    <property type="match status" value="1"/>
</dbReference>
<dbReference type="AlphaFoldDB" id="A0A918QD65"/>
<evidence type="ECO:0000259" key="3">
    <source>
        <dbReference type="Pfam" id="PF17899"/>
    </source>
</evidence>
<dbReference type="InterPro" id="IPR040756">
    <property type="entry name" value="Peptidase_M61_N"/>
</dbReference>
<feature type="chain" id="PRO_5037872458" evidence="1">
    <location>
        <begin position="29"/>
        <end position="653"/>
    </location>
</feature>
<keyword evidence="5" id="KW-1185">Reference proteome</keyword>
<dbReference type="InterPro" id="IPR027268">
    <property type="entry name" value="Peptidase_M4/M1_CTD_sf"/>
</dbReference>
<reference evidence="4" key="2">
    <citation type="submission" date="2020-09" db="EMBL/GenBank/DDBJ databases">
        <authorList>
            <person name="Sun Q."/>
            <person name="Kim S."/>
        </authorList>
    </citation>
    <scope>NUCLEOTIDE SEQUENCE</scope>
    <source>
        <strain evidence="4">KCTC 32296</strain>
    </source>
</reference>
<dbReference type="SUPFAM" id="SSF50156">
    <property type="entry name" value="PDZ domain-like"/>
    <property type="match status" value="1"/>
</dbReference>
<comment type="caution">
    <text evidence="4">The sequence shown here is derived from an EMBL/GenBank/DDBJ whole genome shotgun (WGS) entry which is preliminary data.</text>
</comment>
<dbReference type="Pfam" id="PF05299">
    <property type="entry name" value="Peptidase_M61"/>
    <property type="match status" value="1"/>
</dbReference>
<feature type="signal peptide" evidence="1">
    <location>
        <begin position="1"/>
        <end position="28"/>
    </location>
</feature>
<evidence type="ECO:0000313" key="4">
    <source>
        <dbReference type="EMBL" id="GGZ42259.1"/>
    </source>
</evidence>
<evidence type="ECO:0000259" key="2">
    <source>
        <dbReference type="Pfam" id="PF05299"/>
    </source>
</evidence>
<evidence type="ECO:0000256" key="1">
    <source>
        <dbReference type="SAM" id="SignalP"/>
    </source>
</evidence>
<dbReference type="InterPro" id="IPR007963">
    <property type="entry name" value="Peptidase_M61_catalytic"/>
</dbReference>
<dbReference type="InterPro" id="IPR024191">
    <property type="entry name" value="Peptidase_M61"/>
</dbReference>
<proteinExistence type="predicted"/>
<dbReference type="Gene3D" id="2.60.40.3650">
    <property type="match status" value="1"/>
</dbReference>
<dbReference type="Gene3D" id="1.10.390.10">
    <property type="entry name" value="Neutral Protease Domain 2"/>
    <property type="match status" value="1"/>
</dbReference>
<dbReference type="RefSeq" id="WP_189488315.1">
    <property type="nucleotide sequence ID" value="NZ_BMZB01000005.1"/>
</dbReference>
<dbReference type="EMBL" id="BMZB01000005">
    <property type="protein sequence ID" value="GGZ42259.1"/>
    <property type="molecule type" value="Genomic_DNA"/>
</dbReference>
<reference evidence="4" key="1">
    <citation type="journal article" date="2014" name="Int. J. Syst. Evol. Microbiol.">
        <title>Complete genome sequence of Corynebacterium casei LMG S-19264T (=DSM 44701T), isolated from a smear-ripened cheese.</title>
        <authorList>
            <consortium name="US DOE Joint Genome Institute (JGI-PGF)"/>
            <person name="Walter F."/>
            <person name="Albersmeier A."/>
            <person name="Kalinowski J."/>
            <person name="Ruckert C."/>
        </authorList>
    </citation>
    <scope>NUCLEOTIDE SEQUENCE</scope>
    <source>
        <strain evidence="4">KCTC 32296</strain>
    </source>
</reference>
<sequence>MKKRVSVASFSASVSLVVAALMAQTALAQPVPPPPYQAPPTPAIPAARDIAYPGTLKVFVDATDLDHRRWVVRQVVPVDKAGEMVLMTPLWLPGKHSAQKFSDKIANVRFSAGGQTLTWLRDPVAVNAFRFTVPDGVTEVVAEFEYLAPMTSTAGRVVQTDLMANFQWELASMYPAGYFTSRIPIQLTLKLPQGWSHASALEVESTAADNTVTFKPISYDNFIDSPMFAGKYYKQWDLTPAGKKPVRLNVFADKPEYMEAKPEVIDLHRKMVAQSVKLFKSEHYDHYDFLVHLSEELGDIGLEHHRSSENGHDIKYFTDWTNSYIGRDLLAHEFTHSWDGKFRRGADLYTPDFQAPMRGSLLWVYEGQTQYWGYMLTARSGMFTKEQTREAIALIAAIYDNFKGTEWRPTVDTTNDPVISSRAPKNWLSMQRSEDYYNVGLLIWLDADTLIREKTGNKKSLDDFAGAFFGVKDGSWVPETYEFKDVVATLNSVYAYDWDTFLKDRLYKPMTGAPLDGLERGGYKLVYSATPTDWIKSREKVQKNTDLSYSLGLTLNATGDITATLWDGPAFKAGLGQGMSVVAVNGVAYEADGIKAAVTEAAKPDAKPIELLIKKGKNYRTVTIDYKGGLRYPRLERIAGKPAYLDDILTEKK</sequence>
<feature type="domain" description="Peptidase M61 catalytic" evidence="2">
    <location>
        <begin position="328"/>
        <end position="443"/>
    </location>
</feature>